<feature type="transmembrane region" description="Helical" evidence="2">
    <location>
        <begin position="40"/>
        <end position="63"/>
    </location>
</feature>
<dbReference type="RefSeq" id="WP_138789782.1">
    <property type="nucleotide sequence ID" value="NZ_JBHTGQ010000017.1"/>
</dbReference>
<keyword evidence="4" id="KW-1185">Reference proteome</keyword>
<accession>A0ABW2V4M8</accession>
<keyword evidence="2" id="KW-1133">Transmembrane helix</keyword>
<dbReference type="Proteomes" id="UP001596528">
    <property type="component" value="Unassembled WGS sequence"/>
</dbReference>
<organism evidence="3 4">
    <name type="scientific">Paenibacillus thermoaerophilus</name>
    <dbReference type="NCBI Taxonomy" id="1215385"/>
    <lineage>
        <taxon>Bacteria</taxon>
        <taxon>Bacillati</taxon>
        <taxon>Bacillota</taxon>
        <taxon>Bacilli</taxon>
        <taxon>Bacillales</taxon>
        <taxon>Paenibacillaceae</taxon>
        <taxon>Paenibacillus</taxon>
    </lineage>
</organism>
<dbReference type="EMBL" id="JBHTGQ010000017">
    <property type="protein sequence ID" value="MFC7749766.1"/>
    <property type="molecule type" value="Genomic_DNA"/>
</dbReference>
<name>A0ABW2V4M8_9BACL</name>
<gene>
    <name evidence="3" type="ORF">ACFQWB_07425</name>
</gene>
<reference evidence="4" key="1">
    <citation type="journal article" date="2019" name="Int. J. Syst. Evol. Microbiol.">
        <title>The Global Catalogue of Microorganisms (GCM) 10K type strain sequencing project: providing services to taxonomists for standard genome sequencing and annotation.</title>
        <authorList>
            <consortium name="The Broad Institute Genomics Platform"/>
            <consortium name="The Broad Institute Genome Sequencing Center for Infectious Disease"/>
            <person name="Wu L."/>
            <person name="Ma J."/>
        </authorList>
    </citation>
    <scope>NUCLEOTIDE SEQUENCE [LARGE SCALE GENOMIC DNA]</scope>
    <source>
        <strain evidence="4">JCM 18657</strain>
    </source>
</reference>
<feature type="compositionally biased region" description="Basic and acidic residues" evidence="1">
    <location>
        <begin position="67"/>
        <end position="79"/>
    </location>
</feature>
<evidence type="ECO:0000313" key="3">
    <source>
        <dbReference type="EMBL" id="MFC7749766.1"/>
    </source>
</evidence>
<sequence length="135" mass="15153">MIGTWRWNVALGLTGAVLTLLFSWSGNVWTDTLSKTLWSFVWLFAIGYAVRFVLGLVVGQAGADSRTTAERKDDGRGAHIDYVTPDETEPDVSDKRDDEPEPAFEPLTFPKLQTKKPEQSPEEVARVVRHFQNSD</sequence>
<keyword evidence="2" id="KW-0812">Transmembrane</keyword>
<evidence type="ECO:0000256" key="2">
    <source>
        <dbReference type="SAM" id="Phobius"/>
    </source>
</evidence>
<feature type="compositionally biased region" description="Basic and acidic residues" evidence="1">
    <location>
        <begin position="115"/>
        <end position="124"/>
    </location>
</feature>
<feature type="region of interest" description="Disordered" evidence="1">
    <location>
        <begin position="63"/>
        <end position="124"/>
    </location>
</feature>
<protein>
    <submittedName>
        <fullName evidence="3">Uncharacterized protein</fullName>
    </submittedName>
</protein>
<comment type="caution">
    <text evidence="3">The sequence shown here is derived from an EMBL/GenBank/DDBJ whole genome shotgun (WGS) entry which is preliminary data.</text>
</comment>
<proteinExistence type="predicted"/>
<evidence type="ECO:0000256" key="1">
    <source>
        <dbReference type="SAM" id="MobiDB-lite"/>
    </source>
</evidence>
<evidence type="ECO:0000313" key="4">
    <source>
        <dbReference type="Proteomes" id="UP001596528"/>
    </source>
</evidence>
<keyword evidence="2" id="KW-0472">Membrane</keyword>